<name>A0A4Y2J8D1_ARAVE</name>
<keyword evidence="2" id="KW-1185">Reference proteome</keyword>
<dbReference type="EMBL" id="BGPR01003265">
    <property type="protein sequence ID" value="GBM85829.1"/>
    <property type="molecule type" value="Genomic_DNA"/>
</dbReference>
<evidence type="ECO:0000313" key="2">
    <source>
        <dbReference type="Proteomes" id="UP000499080"/>
    </source>
</evidence>
<protein>
    <submittedName>
        <fullName evidence="1">Uncharacterized protein</fullName>
    </submittedName>
</protein>
<accession>A0A4Y2J8D1</accession>
<dbReference type="AlphaFoldDB" id="A0A4Y2J8D1"/>
<reference evidence="1 2" key="1">
    <citation type="journal article" date="2019" name="Sci. Rep.">
        <title>Orb-weaving spider Araneus ventricosus genome elucidates the spidroin gene catalogue.</title>
        <authorList>
            <person name="Kono N."/>
            <person name="Nakamura H."/>
            <person name="Ohtoshi R."/>
            <person name="Moran D.A.P."/>
            <person name="Shinohara A."/>
            <person name="Yoshida Y."/>
            <person name="Fujiwara M."/>
            <person name="Mori M."/>
            <person name="Tomita M."/>
            <person name="Arakawa K."/>
        </authorList>
    </citation>
    <scope>NUCLEOTIDE SEQUENCE [LARGE SCALE GENOMIC DNA]</scope>
</reference>
<gene>
    <name evidence="1" type="ORF">AVEN_162139_1</name>
</gene>
<proteinExistence type="predicted"/>
<sequence length="93" mass="10696">MSKSNLENHLEHVSLNFPGLQRARALKLIVTTKPPPARNTGQTPVTRSLSIDYNTTIKNRPSLTLQHPLWLPKHVFTFKEFYPPTVKSVDFTW</sequence>
<comment type="caution">
    <text evidence="1">The sequence shown here is derived from an EMBL/GenBank/DDBJ whole genome shotgun (WGS) entry which is preliminary data.</text>
</comment>
<evidence type="ECO:0000313" key="1">
    <source>
        <dbReference type="EMBL" id="GBM85829.1"/>
    </source>
</evidence>
<organism evidence="1 2">
    <name type="scientific">Araneus ventricosus</name>
    <name type="common">Orbweaver spider</name>
    <name type="synonym">Epeira ventricosa</name>
    <dbReference type="NCBI Taxonomy" id="182803"/>
    <lineage>
        <taxon>Eukaryota</taxon>
        <taxon>Metazoa</taxon>
        <taxon>Ecdysozoa</taxon>
        <taxon>Arthropoda</taxon>
        <taxon>Chelicerata</taxon>
        <taxon>Arachnida</taxon>
        <taxon>Araneae</taxon>
        <taxon>Araneomorphae</taxon>
        <taxon>Entelegynae</taxon>
        <taxon>Araneoidea</taxon>
        <taxon>Araneidae</taxon>
        <taxon>Araneus</taxon>
    </lineage>
</organism>
<dbReference type="Proteomes" id="UP000499080">
    <property type="component" value="Unassembled WGS sequence"/>
</dbReference>